<protein>
    <recommendedName>
        <fullName evidence="8">Reverse transcriptase RNase H-like domain-containing protein</fullName>
    </recommendedName>
</protein>
<evidence type="ECO:0000256" key="7">
    <source>
        <dbReference type="SAM" id="MobiDB-lite"/>
    </source>
</evidence>
<accession>A0A3R7NRA4</accession>
<keyword evidence="2" id="KW-0548">Nucleotidyltransferase</keyword>
<dbReference type="GO" id="GO:0004519">
    <property type="term" value="F:endonuclease activity"/>
    <property type="evidence" value="ECO:0007669"/>
    <property type="project" value="UniProtKB-KW"/>
</dbReference>
<evidence type="ECO:0000259" key="8">
    <source>
        <dbReference type="Pfam" id="PF17917"/>
    </source>
</evidence>
<reference evidence="9 10" key="1">
    <citation type="submission" date="2018-04" db="EMBL/GenBank/DDBJ databases">
        <authorList>
            <person name="Zhang X."/>
            <person name="Yuan J."/>
            <person name="Li F."/>
            <person name="Xiang J."/>
        </authorList>
    </citation>
    <scope>NUCLEOTIDE SEQUENCE [LARGE SCALE GENOMIC DNA]</scope>
    <source>
        <tissue evidence="9">Muscle</tissue>
    </source>
</reference>
<comment type="caution">
    <text evidence="9">The sequence shown here is derived from an EMBL/GenBank/DDBJ whole genome shotgun (WGS) entry which is preliminary data.</text>
</comment>
<evidence type="ECO:0000256" key="3">
    <source>
        <dbReference type="ARBA" id="ARBA00022722"/>
    </source>
</evidence>
<dbReference type="GO" id="GO:0003964">
    <property type="term" value="F:RNA-directed DNA polymerase activity"/>
    <property type="evidence" value="ECO:0007669"/>
    <property type="project" value="UniProtKB-KW"/>
</dbReference>
<evidence type="ECO:0000313" key="9">
    <source>
        <dbReference type="EMBL" id="ROT64575.1"/>
    </source>
</evidence>
<evidence type="ECO:0000256" key="4">
    <source>
        <dbReference type="ARBA" id="ARBA00022759"/>
    </source>
</evidence>
<evidence type="ECO:0000256" key="6">
    <source>
        <dbReference type="ARBA" id="ARBA00022918"/>
    </source>
</evidence>
<feature type="domain" description="Reverse transcriptase RNase H-like" evidence="8">
    <location>
        <begin position="1"/>
        <end position="57"/>
    </location>
</feature>
<dbReference type="InterPro" id="IPR050951">
    <property type="entry name" value="Retrovirus_Pol_polyprotein"/>
</dbReference>
<dbReference type="Proteomes" id="UP000283509">
    <property type="component" value="Unassembled WGS sequence"/>
</dbReference>
<keyword evidence="3" id="KW-0540">Nuclease</keyword>
<name>A0A3R7NRA4_PENVA</name>
<dbReference type="AlphaFoldDB" id="A0A3R7NRA4"/>
<keyword evidence="4" id="KW-0255">Endonuclease</keyword>
<keyword evidence="10" id="KW-1185">Reference proteome</keyword>
<sequence length="734" mass="81309">MLAASWAMGKCRLYLAGLQHFTLHTDHRPLIPILNHYTLDAIENPRLQRLRVKMAPYVFTAVWRAGKTLCVPDALSRAPVSHPTFDDEEECTMTAAHVRSLVSTNATSTDGQATAPILDDDRTLQELRAVCGSLSITPSATPFFLANPESARTVSIPSEFRSVTDWTSRLNRHHRARPFQQRAKPPPPHMHLPRTENLFQPEMMTWVMVVMTAVSQTSLRVVRPMYHHPSHPLSPLTLPAPRSTVQLLSMIAPKPLQVQQTSPEQQAPAAHQLSPVPPVATTSGSPHAPITAPVMGKPMIPSPPQLQSDVTYQLFRQWRRKFEDYSVLMGLHSLPPATQHIYLRTCVSLEVQRLLHYTLAIPPDSSMPVVQVLDALQQYFRNSQNEALRRRELLSCKQTPGEPFSAFYARMKDLADEVELCTGDRTTCAATQLKMILLMGVREEELVQRLVSLDSQASLDDFPTQHPLFIQEEPTPPEDDSYDQAHASTLSVSTVDQGLPASSKDSECTTCHKQGHFAKCCKSTRKTSTNQPHRARRVSTGRTPKPVNVTLAYGSKSSQLLMLPDTGADITVIGPKHLDSLGIPRCSLSPPPATDVLTADGSSMTPALARSSKAIVHVHEGIQTPLLSYGHCVDLAIVSTDFPKPILSVTHVNRCAQQMPASAMFPTAARTYFLQHFSDILVSKTDLQTTPLKMSGPPMRIHLQPGATPFAIHMPRPIPFAYRTFKEELDSLVQ</sequence>
<dbReference type="GO" id="GO:0016787">
    <property type="term" value="F:hydrolase activity"/>
    <property type="evidence" value="ECO:0007669"/>
    <property type="project" value="UniProtKB-KW"/>
</dbReference>
<evidence type="ECO:0000256" key="2">
    <source>
        <dbReference type="ARBA" id="ARBA00022695"/>
    </source>
</evidence>
<evidence type="ECO:0000256" key="1">
    <source>
        <dbReference type="ARBA" id="ARBA00022679"/>
    </source>
</evidence>
<organism evidence="9 10">
    <name type="scientific">Penaeus vannamei</name>
    <name type="common">Whiteleg shrimp</name>
    <name type="synonym">Litopenaeus vannamei</name>
    <dbReference type="NCBI Taxonomy" id="6689"/>
    <lineage>
        <taxon>Eukaryota</taxon>
        <taxon>Metazoa</taxon>
        <taxon>Ecdysozoa</taxon>
        <taxon>Arthropoda</taxon>
        <taxon>Crustacea</taxon>
        <taxon>Multicrustacea</taxon>
        <taxon>Malacostraca</taxon>
        <taxon>Eumalacostraca</taxon>
        <taxon>Eucarida</taxon>
        <taxon>Decapoda</taxon>
        <taxon>Dendrobranchiata</taxon>
        <taxon>Penaeoidea</taxon>
        <taxon>Penaeidae</taxon>
        <taxon>Penaeus</taxon>
    </lineage>
</organism>
<dbReference type="OrthoDB" id="6366141at2759"/>
<dbReference type="PANTHER" id="PTHR37984">
    <property type="entry name" value="PROTEIN CBG26694"/>
    <property type="match status" value="1"/>
</dbReference>
<dbReference type="InterPro" id="IPR041373">
    <property type="entry name" value="RT_RNaseH"/>
</dbReference>
<keyword evidence="6" id="KW-0695">RNA-directed DNA polymerase</keyword>
<evidence type="ECO:0000256" key="5">
    <source>
        <dbReference type="ARBA" id="ARBA00022801"/>
    </source>
</evidence>
<keyword evidence="1" id="KW-0808">Transferase</keyword>
<proteinExistence type="predicted"/>
<gene>
    <name evidence="9" type="ORF">C7M84_017481</name>
</gene>
<keyword evidence="5" id="KW-0378">Hydrolase</keyword>
<feature type="region of interest" description="Disordered" evidence="7">
    <location>
        <begin position="258"/>
        <end position="286"/>
    </location>
</feature>
<reference evidence="9 10" key="2">
    <citation type="submission" date="2019-01" db="EMBL/GenBank/DDBJ databases">
        <title>The decoding of complex shrimp genome reveals the adaptation for benthos swimmer, frequently molting mechanism and breeding impact on genome.</title>
        <authorList>
            <person name="Sun Y."/>
            <person name="Gao Y."/>
            <person name="Yu Y."/>
        </authorList>
    </citation>
    <scope>NUCLEOTIDE SEQUENCE [LARGE SCALE GENOMIC DNA]</scope>
    <source>
        <tissue evidence="9">Muscle</tissue>
    </source>
</reference>
<evidence type="ECO:0000313" key="10">
    <source>
        <dbReference type="Proteomes" id="UP000283509"/>
    </source>
</evidence>
<dbReference type="Pfam" id="PF17917">
    <property type="entry name" value="RT_RNaseH"/>
    <property type="match status" value="1"/>
</dbReference>
<dbReference type="EMBL" id="QCYY01003227">
    <property type="protein sequence ID" value="ROT64575.1"/>
    <property type="molecule type" value="Genomic_DNA"/>
</dbReference>
<dbReference type="PANTHER" id="PTHR37984:SF9">
    <property type="entry name" value="INTEGRASE CATALYTIC DOMAIN-CONTAINING PROTEIN"/>
    <property type="match status" value="1"/>
</dbReference>